<comment type="caution">
    <text evidence="2">The sequence shown here is derived from an EMBL/GenBank/DDBJ whole genome shotgun (WGS) entry which is preliminary data.</text>
</comment>
<gene>
    <name evidence="2" type="ORF">PECAL_1P07010</name>
</gene>
<sequence length="209" mass="23344">MAAEEKSTEPEPSLVDSLTDLPQQAWRSVVDTLDERTGLPKYPILRYVSDGADAPPPPNYIREQPMGFAPVRENDDESLPKSYEDAVAMTEFVCEFVDLLTKRGLRVRHSGASCILRLSRSCRDVSFAGQSFALADATVKNGFAENEFVFEVGDQAYAFETYDGATRELVVDGLRLLVERAVSDFFTSDEFRVRRARRRAAASSNTTTR</sequence>
<name>A0A8J2WRG9_9STRA</name>
<dbReference type="AlphaFoldDB" id="A0A8J2WRG9"/>
<evidence type="ECO:0000313" key="2">
    <source>
        <dbReference type="EMBL" id="CAH0364344.1"/>
    </source>
</evidence>
<dbReference type="EMBL" id="CAKKNE010000001">
    <property type="protein sequence ID" value="CAH0364344.1"/>
    <property type="molecule type" value="Genomic_DNA"/>
</dbReference>
<evidence type="ECO:0000256" key="1">
    <source>
        <dbReference type="SAM" id="MobiDB-lite"/>
    </source>
</evidence>
<keyword evidence="3" id="KW-1185">Reference proteome</keyword>
<reference evidence="2" key="1">
    <citation type="submission" date="2021-11" db="EMBL/GenBank/DDBJ databases">
        <authorList>
            <consortium name="Genoscope - CEA"/>
            <person name="William W."/>
        </authorList>
    </citation>
    <scope>NUCLEOTIDE SEQUENCE</scope>
</reference>
<feature type="region of interest" description="Disordered" evidence="1">
    <location>
        <begin position="1"/>
        <end position="20"/>
    </location>
</feature>
<protein>
    <submittedName>
        <fullName evidence="2">Uncharacterized protein</fullName>
    </submittedName>
</protein>
<dbReference type="Proteomes" id="UP000789595">
    <property type="component" value="Unassembled WGS sequence"/>
</dbReference>
<proteinExistence type="predicted"/>
<evidence type="ECO:0000313" key="3">
    <source>
        <dbReference type="Proteomes" id="UP000789595"/>
    </source>
</evidence>
<accession>A0A8J2WRG9</accession>
<organism evidence="2 3">
    <name type="scientific">Pelagomonas calceolata</name>
    <dbReference type="NCBI Taxonomy" id="35677"/>
    <lineage>
        <taxon>Eukaryota</taxon>
        <taxon>Sar</taxon>
        <taxon>Stramenopiles</taxon>
        <taxon>Ochrophyta</taxon>
        <taxon>Pelagophyceae</taxon>
        <taxon>Pelagomonadales</taxon>
        <taxon>Pelagomonadaceae</taxon>
        <taxon>Pelagomonas</taxon>
    </lineage>
</organism>